<organism evidence="1 2">
    <name type="scientific">Helicobacter pylori SouthAfrica50</name>
    <dbReference type="NCBI Taxonomy" id="1352357"/>
    <lineage>
        <taxon>Bacteria</taxon>
        <taxon>Pseudomonadati</taxon>
        <taxon>Campylobacterota</taxon>
        <taxon>Epsilonproteobacteria</taxon>
        <taxon>Campylobacterales</taxon>
        <taxon>Helicobacteraceae</taxon>
        <taxon>Helicobacter</taxon>
    </lineage>
</organism>
<name>T2S922_HELPX</name>
<proteinExistence type="predicted"/>
<protein>
    <submittedName>
        <fullName evidence="1">Uncharacterized protein</fullName>
    </submittedName>
</protein>
<dbReference type="AlphaFoldDB" id="T2S922"/>
<gene>
    <name evidence="1" type="ORF">HPSA50_1414</name>
</gene>
<reference evidence="1 2" key="1">
    <citation type="journal article" date="2013" name="Genome Announc.">
        <title>Genome Sequences of Three hpAfrica2 Strains of Helicobacter pylori.</title>
        <authorList>
            <person name="Duncan S.S."/>
            <person name="Bertoli M.T."/>
            <person name="Kersulyte D."/>
            <person name="Valk P.L."/>
            <person name="Tamma S."/>
            <person name="Segal I."/>
            <person name="McClain M.S."/>
            <person name="Cover T.L."/>
            <person name="Berg D.E."/>
        </authorList>
    </citation>
    <scope>NUCLEOTIDE SEQUENCE [LARGE SCALE GENOMIC DNA]</scope>
    <source>
        <strain evidence="1 2">SouthAfrica50</strain>
    </source>
</reference>
<dbReference type="EMBL" id="AVNI01000002">
    <property type="protein sequence ID" value="EQD89092.1"/>
    <property type="molecule type" value="Genomic_DNA"/>
</dbReference>
<dbReference type="Proteomes" id="UP000015816">
    <property type="component" value="Unassembled WGS sequence"/>
</dbReference>
<evidence type="ECO:0000313" key="1">
    <source>
        <dbReference type="EMBL" id="EQD89092.1"/>
    </source>
</evidence>
<accession>T2S922</accession>
<comment type="caution">
    <text evidence="1">The sequence shown here is derived from an EMBL/GenBank/DDBJ whole genome shotgun (WGS) entry which is preliminary data.</text>
</comment>
<evidence type="ECO:0000313" key="2">
    <source>
        <dbReference type="Proteomes" id="UP000015816"/>
    </source>
</evidence>
<sequence>MFNNKNNKNNAKTMRKIVKKLGRSFKTFMFSKKLVKNSKTRALKS</sequence>